<dbReference type="InterPro" id="IPR050229">
    <property type="entry name" value="GlpE_sulfurtransferase"/>
</dbReference>
<organism evidence="3 4">
    <name type="scientific">Fructobacillus papyrifericola</name>
    <dbReference type="NCBI Taxonomy" id="2713172"/>
    <lineage>
        <taxon>Bacteria</taxon>
        <taxon>Bacillati</taxon>
        <taxon>Bacillota</taxon>
        <taxon>Bacilli</taxon>
        <taxon>Lactobacillales</taxon>
        <taxon>Lactobacillaceae</taxon>
        <taxon>Fructobacillus</taxon>
    </lineage>
</organism>
<dbReference type="PROSITE" id="PS50206">
    <property type="entry name" value="RHODANESE_3"/>
    <property type="match status" value="1"/>
</dbReference>
<accession>A0ABS5QVE6</accession>
<sequence length="134" mass="15104">MQLFSFISLILFFILVFYVLSFVLTNTLARQRGTVLKATKFVESVQEAKNAQLIDVREKEPFKRSHLKGARNMPAMALSQGKTGLRKDLPIFVYGDTLQAASAIAKRLKKEGASKDQVFLMAGGYRQYVARAKR</sequence>
<reference evidence="3 4" key="1">
    <citation type="submission" date="2020-02" db="EMBL/GenBank/DDBJ databases">
        <title>Fructobacillus sp. isolated from paper mulberry of Taiwan.</title>
        <authorList>
            <person name="Lin S.-T."/>
        </authorList>
    </citation>
    <scope>NUCLEOTIDE SEQUENCE [LARGE SCALE GENOMIC DNA]</scope>
    <source>
        <strain evidence="3 4">M1-21</strain>
    </source>
</reference>
<comment type="caution">
    <text evidence="3">The sequence shown here is derived from an EMBL/GenBank/DDBJ whole genome shotgun (WGS) entry which is preliminary data.</text>
</comment>
<feature type="domain" description="Rhodanese" evidence="2">
    <location>
        <begin position="47"/>
        <end position="133"/>
    </location>
</feature>
<evidence type="ECO:0000256" key="1">
    <source>
        <dbReference type="SAM" id="Phobius"/>
    </source>
</evidence>
<dbReference type="EMBL" id="JAAMFJ010000001">
    <property type="protein sequence ID" value="MBS9336284.1"/>
    <property type="molecule type" value="Genomic_DNA"/>
</dbReference>
<keyword evidence="1" id="KW-0472">Membrane</keyword>
<dbReference type="SUPFAM" id="SSF52821">
    <property type="entry name" value="Rhodanese/Cell cycle control phosphatase"/>
    <property type="match status" value="1"/>
</dbReference>
<keyword evidence="1" id="KW-1133">Transmembrane helix</keyword>
<dbReference type="InterPro" id="IPR036873">
    <property type="entry name" value="Rhodanese-like_dom_sf"/>
</dbReference>
<dbReference type="PANTHER" id="PTHR43031">
    <property type="entry name" value="FAD-DEPENDENT OXIDOREDUCTASE"/>
    <property type="match status" value="1"/>
</dbReference>
<dbReference type="Gene3D" id="3.40.250.10">
    <property type="entry name" value="Rhodanese-like domain"/>
    <property type="match status" value="1"/>
</dbReference>
<proteinExistence type="predicted"/>
<dbReference type="PANTHER" id="PTHR43031:SF7">
    <property type="entry name" value="NITRIC OXIDE REDUCTASE FLRD-NAD(+) REDUCTASE"/>
    <property type="match status" value="1"/>
</dbReference>
<keyword evidence="1" id="KW-0812">Transmembrane</keyword>
<dbReference type="Proteomes" id="UP000735205">
    <property type="component" value="Unassembled WGS sequence"/>
</dbReference>
<gene>
    <name evidence="3" type="ORF">G6R28_03435</name>
</gene>
<evidence type="ECO:0000313" key="4">
    <source>
        <dbReference type="Proteomes" id="UP000735205"/>
    </source>
</evidence>
<dbReference type="CDD" id="cd00158">
    <property type="entry name" value="RHOD"/>
    <property type="match status" value="1"/>
</dbReference>
<name>A0ABS5QVE6_9LACO</name>
<dbReference type="RefSeq" id="WP_213792827.1">
    <property type="nucleotide sequence ID" value="NZ_JAAMFJ010000001.1"/>
</dbReference>
<keyword evidence="4" id="KW-1185">Reference proteome</keyword>
<feature type="transmembrane region" description="Helical" evidence="1">
    <location>
        <begin position="6"/>
        <end position="29"/>
    </location>
</feature>
<evidence type="ECO:0000313" key="3">
    <source>
        <dbReference type="EMBL" id="MBS9336284.1"/>
    </source>
</evidence>
<evidence type="ECO:0000259" key="2">
    <source>
        <dbReference type="PROSITE" id="PS50206"/>
    </source>
</evidence>
<dbReference type="Pfam" id="PF00581">
    <property type="entry name" value="Rhodanese"/>
    <property type="match status" value="1"/>
</dbReference>
<dbReference type="SMART" id="SM00450">
    <property type="entry name" value="RHOD"/>
    <property type="match status" value="1"/>
</dbReference>
<dbReference type="InterPro" id="IPR001763">
    <property type="entry name" value="Rhodanese-like_dom"/>
</dbReference>
<protein>
    <submittedName>
        <fullName evidence="3">Rhodanese-like domain-containing protein</fullName>
    </submittedName>
</protein>